<comment type="caution">
    <text evidence="1">The sequence shown here is derived from an EMBL/GenBank/DDBJ whole genome shotgun (WGS) entry which is preliminary data.</text>
</comment>
<gene>
    <name evidence="1" type="ORF">ACJIZ3_020107</name>
</gene>
<organism evidence="1 2">
    <name type="scientific">Penstemon smallii</name>
    <dbReference type="NCBI Taxonomy" id="265156"/>
    <lineage>
        <taxon>Eukaryota</taxon>
        <taxon>Viridiplantae</taxon>
        <taxon>Streptophyta</taxon>
        <taxon>Embryophyta</taxon>
        <taxon>Tracheophyta</taxon>
        <taxon>Spermatophyta</taxon>
        <taxon>Magnoliopsida</taxon>
        <taxon>eudicotyledons</taxon>
        <taxon>Gunneridae</taxon>
        <taxon>Pentapetalae</taxon>
        <taxon>asterids</taxon>
        <taxon>lamiids</taxon>
        <taxon>Lamiales</taxon>
        <taxon>Plantaginaceae</taxon>
        <taxon>Cheloneae</taxon>
        <taxon>Penstemon</taxon>
    </lineage>
</organism>
<keyword evidence="2" id="KW-1185">Reference proteome</keyword>
<proteinExistence type="predicted"/>
<name>A0ABD3SHV5_9LAMI</name>
<dbReference type="Proteomes" id="UP001634393">
    <property type="component" value="Unassembled WGS sequence"/>
</dbReference>
<evidence type="ECO:0000313" key="2">
    <source>
        <dbReference type="Proteomes" id="UP001634393"/>
    </source>
</evidence>
<dbReference type="AlphaFoldDB" id="A0ABD3SHV5"/>
<accession>A0ABD3SHV5</accession>
<dbReference type="InterPro" id="IPR036163">
    <property type="entry name" value="HMA_dom_sf"/>
</dbReference>
<evidence type="ECO:0000313" key="1">
    <source>
        <dbReference type="EMBL" id="KAL3824078.1"/>
    </source>
</evidence>
<dbReference type="SUPFAM" id="SSF55008">
    <property type="entry name" value="HMA, heavy metal-associated domain"/>
    <property type="match status" value="1"/>
</dbReference>
<sequence>MSMVKWEKDELLPMTGTKGGRYPPRTTLAAIESLAMPLVQEVVFMADFRCARCQQRVAQIMSKMNGETQSVMISVLEKKVTLTLTCTNPITSHRQQVSSSWSKVSLVLRLFRASCS</sequence>
<evidence type="ECO:0008006" key="3">
    <source>
        <dbReference type="Google" id="ProtNLM"/>
    </source>
</evidence>
<reference evidence="1 2" key="1">
    <citation type="submission" date="2024-12" db="EMBL/GenBank/DDBJ databases">
        <title>The unique morphological basis and parallel evolutionary history of personate flowers in Penstemon.</title>
        <authorList>
            <person name="Depatie T.H."/>
            <person name="Wessinger C.A."/>
        </authorList>
    </citation>
    <scope>NUCLEOTIDE SEQUENCE [LARGE SCALE GENOMIC DNA]</scope>
    <source>
        <strain evidence="1">WTNN_2</strain>
        <tissue evidence="1">Leaf</tissue>
    </source>
</reference>
<protein>
    <recommendedName>
        <fullName evidence="3">HMA domain-containing protein</fullName>
    </recommendedName>
</protein>
<dbReference type="Gene3D" id="3.30.70.100">
    <property type="match status" value="1"/>
</dbReference>
<dbReference type="EMBL" id="JBJXBP010000006">
    <property type="protein sequence ID" value="KAL3824078.1"/>
    <property type="molecule type" value="Genomic_DNA"/>
</dbReference>